<dbReference type="PANTHER" id="PTHR21581">
    <property type="entry name" value="D-ALANYL-D-ALANINE CARBOXYPEPTIDASE"/>
    <property type="match status" value="1"/>
</dbReference>
<evidence type="ECO:0000256" key="9">
    <source>
        <dbReference type="RuleBase" id="RU004016"/>
    </source>
</evidence>
<keyword evidence="2" id="KW-0732">Signal</keyword>
<dbReference type="AlphaFoldDB" id="A0AAE5AH17"/>
<keyword evidence="11" id="KW-0645">Protease</keyword>
<dbReference type="GO" id="GO:0071555">
    <property type="term" value="P:cell wall organization"/>
    <property type="evidence" value="ECO:0007669"/>
    <property type="project" value="UniProtKB-KW"/>
</dbReference>
<dbReference type="GO" id="GO:0008360">
    <property type="term" value="P:regulation of cell shape"/>
    <property type="evidence" value="ECO:0007669"/>
    <property type="project" value="UniProtKB-KW"/>
</dbReference>
<dbReference type="Gene3D" id="3.40.710.10">
    <property type="entry name" value="DD-peptidase/beta-lactamase superfamily"/>
    <property type="match status" value="1"/>
</dbReference>
<evidence type="ECO:0000313" key="12">
    <source>
        <dbReference type="Proteomes" id="UP001289135"/>
    </source>
</evidence>
<keyword evidence="6" id="KW-0961">Cell wall biogenesis/degradation</keyword>
<keyword evidence="12" id="KW-1185">Reference proteome</keyword>
<dbReference type="PRINTS" id="PR00725">
    <property type="entry name" value="DADACBPTASE1"/>
</dbReference>
<dbReference type="Proteomes" id="UP001289135">
    <property type="component" value="Unassembled WGS sequence"/>
</dbReference>
<protein>
    <submittedName>
        <fullName evidence="11">D-alanyl-D-alanine carboxypeptidase N-terminal domain protein</fullName>
    </submittedName>
</protein>
<feature type="active site" description="Acyl-ester intermediate" evidence="7">
    <location>
        <position position="76"/>
    </location>
</feature>
<dbReference type="GO" id="GO:0009252">
    <property type="term" value="P:peptidoglycan biosynthetic process"/>
    <property type="evidence" value="ECO:0007669"/>
    <property type="project" value="UniProtKB-KW"/>
</dbReference>
<feature type="domain" description="Peptidase S11 D-alanyl-D-alanine carboxypeptidase A N-terminal" evidence="10">
    <location>
        <begin position="50"/>
        <end position="269"/>
    </location>
</feature>
<feature type="active site" description="Proton acceptor" evidence="7">
    <location>
        <position position="79"/>
    </location>
</feature>
<dbReference type="InterPro" id="IPR018044">
    <property type="entry name" value="Peptidase_S11"/>
</dbReference>
<dbReference type="PANTHER" id="PTHR21581:SF6">
    <property type="entry name" value="TRAFFICKING PROTEIN PARTICLE COMPLEX SUBUNIT 12"/>
    <property type="match status" value="1"/>
</dbReference>
<comment type="similarity">
    <text evidence="1 9">Belongs to the peptidase S11 family.</text>
</comment>
<evidence type="ECO:0000256" key="4">
    <source>
        <dbReference type="ARBA" id="ARBA00022960"/>
    </source>
</evidence>
<evidence type="ECO:0000313" key="11">
    <source>
        <dbReference type="EMBL" id="MDZ5761055.1"/>
    </source>
</evidence>
<evidence type="ECO:0000256" key="2">
    <source>
        <dbReference type="ARBA" id="ARBA00022729"/>
    </source>
</evidence>
<evidence type="ECO:0000256" key="7">
    <source>
        <dbReference type="PIRSR" id="PIRSR618044-1"/>
    </source>
</evidence>
<dbReference type="RefSeq" id="WP_322498486.1">
    <property type="nucleotide sequence ID" value="NZ_JARGYU010000001.1"/>
</dbReference>
<gene>
    <name evidence="11" type="ORF">Lyticum_00216</name>
</gene>
<dbReference type="SUPFAM" id="SSF56601">
    <property type="entry name" value="beta-lactamase/transpeptidase-like"/>
    <property type="match status" value="1"/>
</dbReference>
<sequence>MYKILIFSVICLFIIIPSLNEVSAQSTFNRNININKSSHTNNDITKNKKYAAIVVDTSRNLVLYKKNDKARRYPASLTKIMTLYILFDEIKKGRIKMNSQIYVSQSANSIPPSKLPIKVGDFITVEDAIYALIIKSANNISYAIAEKVAGSESKFVLLMNKKAKELKMFNTNFVNSHGWHNPHQYTTAYDMAILSISLQKAHPKKYKMFSKKSFKFRGQVISTHNNVLKEYPGVDGIKTGYIMPSGFNLITSVKKNNIGTIIAVVMGGTTPVQRDEHMIELINTSYKFIEKKYRPISDPKSIFLVSNPKIKIRQKKFG</sequence>
<evidence type="ECO:0000256" key="1">
    <source>
        <dbReference type="ARBA" id="ARBA00007164"/>
    </source>
</evidence>
<reference evidence="11" key="1">
    <citation type="submission" date="2023-02" db="EMBL/GenBank/DDBJ databases">
        <title>Host association and intracellularity evolved multiple times independently in the Rickettsiales.</title>
        <authorList>
            <person name="Castelli M."/>
            <person name="Nardi T."/>
            <person name="Gammuto L."/>
            <person name="Bellinzona G."/>
            <person name="Sabaneyeva E."/>
            <person name="Potekhin A."/>
            <person name="Serra V."/>
            <person name="Petroni G."/>
            <person name="Sassera D."/>
        </authorList>
    </citation>
    <scope>NUCLEOTIDE SEQUENCE</scope>
    <source>
        <strain evidence="11">USBL-36I1</strain>
    </source>
</reference>
<keyword evidence="5" id="KW-0573">Peptidoglycan synthesis</keyword>
<keyword evidence="11" id="KW-0121">Carboxypeptidase</keyword>
<accession>A0AAE5AH17</accession>
<evidence type="ECO:0000256" key="5">
    <source>
        <dbReference type="ARBA" id="ARBA00022984"/>
    </source>
</evidence>
<evidence type="ECO:0000259" key="10">
    <source>
        <dbReference type="Pfam" id="PF00768"/>
    </source>
</evidence>
<organism evidence="11 12">
    <name type="scientific">Lyticum sinuosum</name>
    <dbReference type="NCBI Taxonomy" id="1332059"/>
    <lineage>
        <taxon>Bacteria</taxon>
        <taxon>Pseudomonadati</taxon>
        <taxon>Pseudomonadota</taxon>
        <taxon>Alphaproteobacteria</taxon>
        <taxon>Rickettsiales</taxon>
        <taxon>Lyticum</taxon>
    </lineage>
</organism>
<dbReference type="InterPro" id="IPR012338">
    <property type="entry name" value="Beta-lactam/transpept-like"/>
</dbReference>
<evidence type="ECO:0000256" key="8">
    <source>
        <dbReference type="PIRSR" id="PIRSR618044-2"/>
    </source>
</evidence>
<dbReference type="InterPro" id="IPR001967">
    <property type="entry name" value="Peptidase_S11_N"/>
</dbReference>
<keyword evidence="4" id="KW-0133">Cell shape</keyword>
<dbReference type="GO" id="GO:0009002">
    <property type="term" value="F:serine-type D-Ala-D-Ala carboxypeptidase activity"/>
    <property type="evidence" value="ECO:0007669"/>
    <property type="project" value="InterPro"/>
</dbReference>
<dbReference type="Pfam" id="PF00768">
    <property type="entry name" value="Peptidase_S11"/>
    <property type="match status" value="1"/>
</dbReference>
<proteinExistence type="inferred from homology"/>
<evidence type="ECO:0000256" key="6">
    <source>
        <dbReference type="ARBA" id="ARBA00023316"/>
    </source>
</evidence>
<feature type="binding site" evidence="8">
    <location>
        <position position="238"/>
    </location>
    <ligand>
        <name>substrate</name>
    </ligand>
</feature>
<keyword evidence="3" id="KW-0378">Hydrolase</keyword>
<evidence type="ECO:0000256" key="3">
    <source>
        <dbReference type="ARBA" id="ARBA00022801"/>
    </source>
</evidence>
<comment type="caution">
    <text evidence="11">The sequence shown here is derived from an EMBL/GenBank/DDBJ whole genome shotgun (WGS) entry which is preliminary data.</text>
</comment>
<dbReference type="GO" id="GO:0006508">
    <property type="term" value="P:proteolysis"/>
    <property type="evidence" value="ECO:0007669"/>
    <property type="project" value="InterPro"/>
</dbReference>
<name>A0AAE5AH17_9RICK</name>
<feature type="active site" evidence="7">
    <location>
        <position position="136"/>
    </location>
</feature>
<dbReference type="EMBL" id="JARGYU010000001">
    <property type="protein sequence ID" value="MDZ5761055.1"/>
    <property type="molecule type" value="Genomic_DNA"/>
</dbReference>